<feature type="region of interest" description="Disordered" evidence="1">
    <location>
        <begin position="1"/>
        <end position="46"/>
    </location>
</feature>
<gene>
    <name evidence="2" type="ORF">BB559_002602</name>
</gene>
<dbReference type="AlphaFoldDB" id="A0A2T9YTW6"/>
<evidence type="ECO:0000313" key="3">
    <source>
        <dbReference type="Proteomes" id="UP000245699"/>
    </source>
</evidence>
<comment type="caution">
    <text evidence="2">The sequence shown here is derived from an EMBL/GenBank/DDBJ whole genome shotgun (WGS) entry which is preliminary data.</text>
</comment>
<name>A0A2T9YTW6_9FUNG</name>
<feature type="non-terminal residue" evidence="2">
    <location>
        <position position="1"/>
    </location>
</feature>
<feature type="compositionally biased region" description="Polar residues" evidence="1">
    <location>
        <begin position="24"/>
        <end position="36"/>
    </location>
</feature>
<evidence type="ECO:0000256" key="1">
    <source>
        <dbReference type="SAM" id="MobiDB-lite"/>
    </source>
</evidence>
<sequence>LIEDLPAPTEKNSQESNSDEYTTESDSQHLSDLFNSSEEDSISGIPKSGTYKVSNLSMEQFIDDSNNQTPGILTEDILKKHLESLLYSIKETLGVHTLINTDVLATPSFPLDTSSVSYGYTSSQSTEAIDKSSLKLTLKYAARSSTSDPEKAAKLYAVMKLCSGINNNNKIAMAEKNKLVRIYMYTMVRRPIDELKVILKTLGFDISKIWGIDFIGENILELTLTNNYLTEFVVRVRAYPNLMLLPRGIPEGRSLLANSEILESIKSSLISRLEIVQGPGSRDQVKNILVEVASKLGIYLVSKNLK</sequence>
<dbReference type="EMBL" id="MBFT01000168">
    <property type="protein sequence ID" value="PVU95790.1"/>
    <property type="molecule type" value="Genomic_DNA"/>
</dbReference>
<reference evidence="2 3" key="1">
    <citation type="journal article" date="2018" name="MBio">
        <title>Comparative Genomics Reveals the Core Gene Toolbox for the Fungus-Insect Symbiosis.</title>
        <authorList>
            <person name="Wang Y."/>
            <person name="Stata M."/>
            <person name="Wang W."/>
            <person name="Stajich J.E."/>
            <person name="White M.M."/>
            <person name="Moncalvo J.M."/>
        </authorList>
    </citation>
    <scope>NUCLEOTIDE SEQUENCE [LARGE SCALE GENOMIC DNA]</scope>
    <source>
        <strain evidence="2 3">AUS-77-4</strain>
    </source>
</reference>
<keyword evidence="3" id="KW-1185">Reference proteome</keyword>
<dbReference type="Proteomes" id="UP000245699">
    <property type="component" value="Unassembled WGS sequence"/>
</dbReference>
<protein>
    <submittedName>
        <fullName evidence="2">Uncharacterized protein</fullName>
    </submittedName>
</protein>
<organism evidence="2 3">
    <name type="scientific">Furculomyces boomerangus</name>
    <dbReference type="NCBI Taxonomy" id="61424"/>
    <lineage>
        <taxon>Eukaryota</taxon>
        <taxon>Fungi</taxon>
        <taxon>Fungi incertae sedis</taxon>
        <taxon>Zoopagomycota</taxon>
        <taxon>Kickxellomycotina</taxon>
        <taxon>Harpellomycetes</taxon>
        <taxon>Harpellales</taxon>
        <taxon>Harpellaceae</taxon>
        <taxon>Furculomyces</taxon>
    </lineage>
</organism>
<evidence type="ECO:0000313" key="2">
    <source>
        <dbReference type="EMBL" id="PVU95790.1"/>
    </source>
</evidence>
<accession>A0A2T9YTW6</accession>
<proteinExistence type="predicted"/>